<dbReference type="Gene3D" id="1.20.1070.10">
    <property type="entry name" value="Rhodopsin 7-helix transmembrane proteins"/>
    <property type="match status" value="1"/>
</dbReference>
<evidence type="ECO:0000256" key="12">
    <source>
        <dbReference type="ARBA" id="ARBA00023224"/>
    </source>
</evidence>
<comment type="subcellular location">
    <subcellularLocation>
        <location evidence="2 13">Cell membrane</location>
        <topology evidence="2 13">Multi-pass membrane protein</topology>
    </subcellularLocation>
</comment>
<comment type="similarity">
    <text evidence="3 13">Belongs to the G-protein coupled receptor 1 family.</text>
</comment>
<keyword evidence="12 13" id="KW-0807">Transducer</keyword>
<protein>
    <recommendedName>
        <fullName evidence="13">Vomeronasal type-1 receptor</fullName>
    </recommendedName>
</protein>
<dbReference type="GO" id="GO:0019236">
    <property type="term" value="P:response to pheromone"/>
    <property type="evidence" value="ECO:0007669"/>
    <property type="project" value="UniProtKB-KW"/>
</dbReference>
<feature type="transmembrane region" description="Helical" evidence="13">
    <location>
        <begin position="91"/>
        <end position="113"/>
    </location>
</feature>
<dbReference type="InterPro" id="IPR004072">
    <property type="entry name" value="Vmron_rcpt_1"/>
</dbReference>
<evidence type="ECO:0000256" key="10">
    <source>
        <dbReference type="ARBA" id="ARBA00023170"/>
    </source>
</evidence>
<keyword evidence="7 13" id="KW-1133">Transmembrane helix</keyword>
<organism evidence="15 16">
    <name type="scientific">Prolemur simus</name>
    <name type="common">Greater bamboo lemur</name>
    <name type="synonym">Hapalemur simus</name>
    <dbReference type="NCBI Taxonomy" id="1328070"/>
    <lineage>
        <taxon>Eukaryota</taxon>
        <taxon>Metazoa</taxon>
        <taxon>Chordata</taxon>
        <taxon>Craniata</taxon>
        <taxon>Vertebrata</taxon>
        <taxon>Euteleostomi</taxon>
        <taxon>Mammalia</taxon>
        <taxon>Eutheria</taxon>
        <taxon>Euarchontoglires</taxon>
        <taxon>Primates</taxon>
        <taxon>Strepsirrhini</taxon>
        <taxon>Lemuriformes</taxon>
        <taxon>Lemuridae</taxon>
        <taxon>Prolemur</taxon>
    </lineage>
</organism>
<keyword evidence="10 13" id="KW-0675">Receptor</keyword>
<keyword evidence="9 13" id="KW-0472">Membrane</keyword>
<keyword evidence="11" id="KW-0325">Glycoprotein</keyword>
<evidence type="ECO:0000256" key="7">
    <source>
        <dbReference type="ARBA" id="ARBA00022989"/>
    </source>
</evidence>
<accession>A0A8C9DUP7</accession>
<evidence type="ECO:0000256" key="2">
    <source>
        <dbReference type="ARBA" id="ARBA00004651"/>
    </source>
</evidence>
<evidence type="ECO:0000313" key="16">
    <source>
        <dbReference type="Proteomes" id="UP000694414"/>
    </source>
</evidence>
<keyword evidence="16" id="KW-1185">Reference proteome</keyword>
<sequence length="302" mass="34256">MIPSNIIFGFVLISQMYVGFIGNSLLFVFYVYIYFIQSHLRKSIDLIFMHLTLVNVLAITFMFTLDILPSFGVRNALNDVGCKAILYINRVTRGVSICVTSLLSMVQAITISPRNSKWAWIKSKLSMCIFPSFLSFWILNMLVYVHLIDAVIARTNVTMVGPGYSQAYCQTKIGNLPSHSFMSVIAIRDLLFVVLMICTSLYMVSVLHRHHRTVQHLHSPSFSSQPSPEDKATHSILVLVSCFVLFYGLSNVMTLYMFYTPQKKTELGKIAGILSSCYPTLCPFVLMKHSKIISRFFPSLLR</sequence>
<evidence type="ECO:0000313" key="15">
    <source>
        <dbReference type="Ensembl" id="ENSPSMP00000034877.1"/>
    </source>
</evidence>
<feature type="domain" description="G-protein coupled receptors family 1 profile" evidence="14">
    <location>
        <begin position="22"/>
        <end position="286"/>
    </location>
</feature>
<feature type="transmembrane region" description="Helical" evidence="13">
    <location>
        <begin position="125"/>
        <end position="147"/>
    </location>
</feature>
<dbReference type="GO" id="GO:0005886">
    <property type="term" value="C:plasma membrane"/>
    <property type="evidence" value="ECO:0007669"/>
    <property type="project" value="UniProtKB-SubCell"/>
</dbReference>
<name>A0A8C9DUP7_PROSS</name>
<evidence type="ECO:0000256" key="5">
    <source>
        <dbReference type="ARBA" id="ARBA00022507"/>
    </source>
</evidence>
<comment type="function">
    <text evidence="1">Putative pheromone receptor.</text>
</comment>
<evidence type="ECO:0000256" key="8">
    <source>
        <dbReference type="ARBA" id="ARBA00023040"/>
    </source>
</evidence>
<evidence type="ECO:0000256" key="6">
    <source>
        <dbReference type="ARBA" id="ARBA00022692"/>
    </source>
</evidence>
<feature type="transmembrane region" description="Helical" evidence="13">
    <location>
        <begin position="6"/>
        <end position="35"/>
    </location>
</feature>
<dbReference type="AlphaFoldDB" id="A0A8C9DUP7"/>
<reference evidence="15" key="2">
    <citation type="submission" date="2025-09" db="UniProtKB">
        <authorList>
            <consortium name="Ensembl"/>
        </authorList>
    </citation>
    <scope>IDENTIFICATION</scope>
</reference>
<dbReference type="Ensembl" id="ENSPSMT00000040211.1">
    <property type="protein sequence ID" value="ENSPSMP00000034877.1"/>
    <property type="gene ID" value="ENSPSMG00000024032.1"/>
</dbReference>
<dbReference type="GeneTree" id="ENSGT00960000186612"/>
<dbReference type="PRINTS" id="PR01534">
    <property type="entry name" value="VOMERONASL1R"/>
</dbReference>
<dbReference type="PROSITE" id="PS50262">
    <property type="entry name" value="G_PROTEIN_RECEP_F1_2"/>
    <property type="match status" value="1"/>
</dbReference>
<dbReference type="Proteomes" id="UP000694414">
    <property type="component" value="Unplaced"/>
</dbReference>
<dbReference type="Pfam" id="PF03402">
    <property type="entry name" value="V1R"/>
    <property type="match status" value="1"/>
</dbReference>
<feature type="transmembrane region" description="Helical" evidence="13">
    <location>
        <begin position="185"/>
        <end position="207"/>
    </location>
</feature>
<dbReference type="InterPro" id="IPR017452">
    <property type="entry name" value="GPCR_Rhodpsn_7TM"/>
</dbReference>
<evidence type="ECO:0000259" key="14">
    <source>
        <dbReference type="PROSITE" id="PS50262"/>
    </source>
</evidence>
<keyword evidence="6 13" id="KW-0812">Transmembrane</keyword>
<dbReference type="PANTHER" id="PTHR24062">
    <property type="entry name" value="VOMERONASAL TYPE-1 RECEPTOR"/>
    <property type="match status" value="1"/>
</dbReference>
<dbReference type="GO" id="GO:0016503">
    <property type="term" value="F:pheromone receptor activity"/>
    <property type="evidence" value="ECO:0007669"/>
    <property type="project" value="InterPro"/>
</dbReference>
<evidence type="ECO:0000256" key="3">
    <source>
        <dbReference type="ARBA" id="ARBA00010663"/>
    </source>
</evidence>
<feature type="transmembrane region" description="Helical" evidence="13">
    <location>
        <begin position="236"/>
        <end position="258"/>
    </location>
</feature>
<dbReference type="GO" id="GO:0007606">
    <property type="term" value="P:sensory perception of chemical stimulus"/>
    <property type="evidence" value="ECO:0007669"/>
    <property type="project" value="UniProtKB-ARBA"/>
</dbReference>
<evidence type="ECO:0000256" key="11">
    <source>
        <dbReference type="ARBA" id="ARBA00023180"/>
    </source>
</evidence>
<proteinExistence type="inferred from homology"/>
<evidence type="ECO:0000256" key="13">
    <source>
        <dbReference type="RuleBase" id="RU364061"/>
    </source>
</evidence>
<evidence type="ECO:0000256" key="9">
    <source>
        <dbReference type="ARBA" id="ARBA00023136"/>
    </source>
</evidence>
<evidence type="ECO:0000256" key="4">
    <source>
        <dbReference type="ARBA" id="ARBA00022475"/>
    </source>
</evidence>
<dbReference type="SUPFAM" id="SSF81321">
    <property type="entry name" value="Family A G protein-coupled receptor-like"/>
    <property type="match status" value="1"/>
</dbReference>
<keyword evidence="4 13" id="KW-1003">Cell membrane</keyword>
<dbReference type="FunFam" id="1.20.1070.10:FF:000033">
    <property type="entry name" value="Vomeronasal type-1 receptor"/>
    <property type="match status" value="1"/>
</dbReference>
<feature type="transmembrane region" description="Helical" evidence="13">
    <location>
        <begin position="47"/>
        <end position="71"/>
    </location>
</feature>
<keyword evidence="8 13" id="KW-0297">G-protein coupled receptor</keyword>
<keyword evidence="5 13" id="KW-0589">Pheromone response</keyword>
<evidence type="ECO:0000256" key="1">
    <source>
        <dbReference type="ARBA" id="ARBA00003878"/>
    </source>
</evidence>
<reference evidence="15" key="1">
    <citation type="submission" date="2025-08" db="UniProtKB">
        <authorList>
            <consortium name="Ensembl"/>
        </authorList>
    </citation>
    <scope>IDENTIFICATION</scope>
</reference>